<dbReference type="SUPFAM" id="SSF52540">
    <property type="entry name" value="P-loop containing nucleoside triphosphate hydrolases"/>
    <property type="match status" value="1"/>
</dbReference>
<accession>A0A5C8NTL0</accession>
<dbReference type="EMBL" id="VDUW01000006">
    <property type="protein sequence ID" value="TXL64043.1"/>
    <property type="molecule type" value="Genomic_DNA"/>
</dbReference>
<name>A0A5C8NTL0_9BACI</name>
<feature type="domain" description="OLD protein-like TOPRIM" evidence="2">
    <location>
        <begin position="405"/>
        <end position="476"/>
    </location>
</feature>
<dbReference type="InterPro" id="IPR034139">
    <property type="entry name" value="TOPRIM_OLD"/>
</dbReference>
<evidence type="ECO:0000259" key="2">
    <source>
        <dbReference type="Pfam" id="PF20469"/>
    </source>
</evidence>
<proteinExistence type="predicted"/>
<dbReference type="PANTHER" id="PTHR43581:SF4">
    <property type="entry name" value="ATP_GTP PHOSPHATASE"/>
    <property type="match status" value="1"/>
</dbReference>
<dbReference type="PANTHER" id="PTHR43581">
    <property type="entry name" value="ATP/GTP PHOSPHATASE"/>
    <property type="match status" value="1"/>
</dbReference>
<dbReference type="Gene3D" id="3.40.50.300">
    <property type="entry name" value="P-loop containing nucleotide triphosphate hydrolases"/>
    <property type="match status" value="1"/>
</dbReference>
<dbReference type="CDD" id="cd01026">
    <property type="entry name" value="TOPRIM_OLD"/>
    <property type="match status" value="1"/>
</dbReference>
<dbReference type="OrthoDB" id="308933at2"/>
<reference evidence="3 4" key="1">
    <citation type="submission" date="2019-06" db="EMBL/GenBank/DDBJ databases">
        <title>Cerasibacillus sp. nov., isolated from maize field.</title>
        <authorList>
            <person name="Lin S.-Y."/>
            <person name="Tsai C.-F."/>
            <person name="Young C.-C."/>
        </authorList>
    </citation>
    <scope>NUCLEOTIDE SEQUENCE [LARGE SCALE GENOMIC DNA]</scope>
    <source>
        <strain evidence="3 4">CC-CFT480</strain>
    </source>
</reference>
<dbReference type="Pfam" id="PF20469">
    <property type="entry name" value="OLD-like_TOPRIM"/>
    <property type="match status" value="1"/>
</dbReference>
<dbReference type="Pfam" id="PF13175">
    <property type="entry name" value="AAA_15"/>
    <property type="match status" value="1"/>
</dbReference>
<protein>
    <submittedName>
        <fullName evidence="3">DUF2813 domain-containing protein</fullName>
    </submittedName>
</protein>
<sequence>MKLILSHRGVIDQMYLSELYIKNFRKYGNPGLNLKFNQHLNVLVGENDSGKSTIVDAIKFALSTHNNDYVRLDTEDFHLTKGAREEERATEIEIICVFKGFSVDEAKNFLEWLKIEKDEETTTYSLKVIFSAKRKNKKIYYDVTAGGTNTGKYLNGEARNLLKTTYLKPLRDAEIEMTSRRNSRLSQVLINHSAFENEEEHELVNAIQDANARIMDYFIEKEKEETEDETVKDDFTKENTGAQILKDINEYLENFSSNRNILKSRFNISDIKLKSILERLQLNLEDTKPGLGSHNILFIATELLSLQQKEYEGLKLALIEEIEAHLHTQAQMRLIEFLQKRSDESDIQIILTTHSTSLASKIPLETMFICQDDKVFSLNPNQTRLLKGDYLFLERFLDSTKADLFFAQGVIMVEGDAENILIPTIAKIIGIPLSKNGITVLNVGSTAFLRYSRIFIRANPEHGTINIPVSCVTDLDVKPLIDEKDNLISPSPGQIEEKRNLITTRLNSQNVKAFISPIWTLEHDFARSSFQEDLLKAVLWAKKIQNSDTIGLTVNKKEQVEEDITKYIQSCRIKNYSTERIAYEIYENIVTKKNDKVSKAIIAQCLSDILLEKFKDNPDSIKTQILSDPMLEYIINAIKYAAGISEVTE</sequence>
<comment type="caution">
    <text evidence="3">The sequence shown here is derived from an EMBL/GenBank/DDBJ whole genome shotgun (WGS) entry which is preliminary data.</text>
</comment>
<dbReference type="InterPro" id="IPR051396">
    <property type="entry name" value="Bact_Antivir_Def_Nuclease"/>
</dbReference>
<dbReference type="Proteomes" id="UP000321574">
    <property type="component" value="Unassembled WGS sequence"/>
</dbReference>
<feature type="domain" description="Endonuclease GajA/Old nuclease/RecF-like AAA" evidence="1">
    <location>
        <begin position="14"/>
        <end position="359"/>
    </location>
</feature>
<evidence type="ECO:0000313" key="4">
    <source>
        <dbReference type="Proteomes" id="UP000321574"/>
    </source>
</evidence>
<evidence type="ECO:0000313" key="3">
    <source>
        <dbReference type="EMBL" id="TXL64043.1"/>
    </source>
</evidence>
<gene>
    <name evidence="3" type="ORF">FHP05_10165</name>
</gene>
<dbReference type="AlphaFoldDB" id="A0A5C8NTL0"/>
<dbReference type="InterPro" id="IPR027417">
    <property type="entry name" value="P-loop_NTPase"/>
</dbReference>
<evidence type="ECO:0000259" key="1">
    <source>
        <dbReference type="Pfam" id="PF13175"/>
    </source>
</evidence>
<dbReference type="InterPro" id="IPR041685">
    <property type="entry name" value="AAA_GajA/Old/RecF-like"/>
</dbReference>
<organism evidence="3 4">
    <name type="scientific">Cerasibacillus terrae</name>
    <dbReference type="NCBI Taxonomy" id="2498845"/>
    <lineage>
        <taxon>Bacteria</taxon>
        <taxon>Bacillati</taxon>
        <taxon>Bacillota</taxon>
        <taxon>Bacilli</taxon>
        <taxon>Bacillales</taxon>
        <taxon>Bacillaceae</taxon>
        <taxon>Cerasibacillus</taxon>
    </lineage>
</organism>
<keyword evidence="4" id="KW-1185">Reference proteome</keyword>